<evidence type="ECO:0000313" key="2">
    <source>
        <dbReference type="EMBL" id="MDQ0314753.1"/>
    </source>
</evidence>
<gene>
    <name evidence="2" type="ORF">J2S73_001190</name>
</gene>
<reference evidence="2" key="1">
    <citation type="submission" date="2023-07" db="EMBL/GenBank/DDBJ databases">
        <title>Genomic Encyclopedia of Type Strains, Phase IV (KMG-IV): sequencing the most valuable type-strain genomes for metagenomic binning, comparative biology and taxonomic classification.</title>
        <authorList>
            <person name="Goeker M."/>
        </authorList>
    </citation>
    <scope>NUCLEOTIDE SEQUENCE</scope>
    <source>
        <strain evidence="2">DSM 21202</strain>
    </source>
</reference>
<comment type="caution">
    <text evidence="2">The sequence shown here is derived from an EMBL/GenBank/DDBJ whole genome shotgun (WGS) entry which is preliminary data.</text>
</comment>
<dbReference type="Proteomes" id="UP001229244">
    <property type="component" value="Unassembled WGS sequence"/>
</dbReference>
<evidence type="ECO:0000313" key="3">
    <source>
        <dbReference type="Proteomes" id="UP001229244"/>
    </source>
</evidence>
<name>A0AAE3VMF7_9HYPH</name>
<protein>
    <recommendedName>
        <fullName evidence="1">DUF6538 domain-containing protein</fullName>
    </recommendedName>
</protein>
<dbReference type="Pfam" id="PF20172">
    <property type="entry name" value="DUF6538"/>
    <property type="match status" value="1"/>
</dbReference>
<dbReference type="EMBL" id="JAUSUL010000001">
    <property type="protein sequence ID" value="MDQ0314753.1"/>
    <property type="molecule type" value="Genomic_DNA"/>
</dbReference>
<feature type="domain" description="DUF6538" evidence="1">
    <location>
        <begin position="4"/>
        <end position="29"/>
    </location>
</feature>
<accession>A0AAE3VMF7</accession>
<evidence type="ECO:0000259" key="1">
    <source>
        <dbReference type="Pfam" id="PF20172"/>
    </source>
</evidence>
<sequence>MLCNRTYYYRTRIPDLVEHFGRKELSVSLVARIKAETPIGHFGTGDLEITLKNHDDFERTKPLFVRSC</sequence>
<keyword evidence="3" id="KW-1185">Reference proteome</keyword>
<dbReference type="AlphaFoldDB" id="A0AAE3VMF7"/>
<dbReference type="InterPro" id="IPR046668">
    <property type="entry name" value="DUF6538"/>
</dbReference>
<organism evidence="2 3">
    <name type="scientific">Amorphus orientalis</name>
    <dbReference type="NCBI Taxonomy" id="649198"/>
    <lineage>
        <taxon>Bacteria</taxon>
        <taxon>Pseudomonadati</taxon>
        <taxon>Pseudomonadota</taxon>
        <taxon>Alphaproteobacteria</taxon>
        <taxon>Hyphomicrobiales</taxon>
        <taxon>Amorphaceae</taxon>
        <taxon>Amorphus</taxon>
    </lineage>
</organism>
<proteinExistence type="predicted"/>